<keyword evidence="2" id="KW-1185">Reference proteome</keyword>
<evidence type="ECO:0000313" key="2">
    <source>
        <dbReference type="Proteomes" id="UP000315017"/>
    </source>
</evidence>
<dbReference type="RefSeq" id="WP_145088948.1">
    <property type="nucleotide sequence ID" value="NZ_CP036274.1"/>
</dbReference>
<name>A0A517YC03_9BACT</name>
<protein>
    <submittedName>
        <fullName evidence="1">Uncharacterized protein</fullName>
    </submittedName>
</protein>
<accession>A0A517YC03</accession>
<reference evidence="1 2" key="1">
    <citation type="submission" date="2019-02" db="EMBL/GenBank/DDBJ databases">
        <title>Deep-cultivation of Planctomycetes and their phenomic and genomic characterization uncovers novel biology.</title>
        <authorList>
            <person name="Wiegand S."/>
            <person name="Jogler M."/>
            <person name="Boedeker C."/>
            <person name="Pinto D."/>
            <person name="Vollmers J."/>
            <person name="Rivas-Marin E."/>
            <person name="Kohn T."/>
            <person name="Peeters S.H."/>
            <person name="Heuer A."/>
            <person name="Rast P."/>
            <person name="Oberbeckmann S."/>
            <person name="Bunk B."/>
            <person name="Jeske O."/>
            <person name="Meyerdierks A."/>
            <person name="Storesund J.E."/>
            <person name="Kallscheuer N."/>
            <person name="Luecker S."/>
            <person name="Lage O.M."/>
            <person name="Pohl T."/>
            <person name="Merkel B.J."/>
            <person name="Hornburger P."/>
            <person name="Mueller R.-W."/>
            <person name="Bruemmer F."/>
            <person name="Labrenz M."/>
            <person name="Spormann A.M."/>
            <person name="Op den Camp H."/>
            <person name="Overmann J."/>
            <person name="Amann R."/>
            <person name="Jetten M.S.M."/>
            <person name="Mascher T."/>
            <person name="Medema M.H."/>
            <person name="Devos D.P."/>
            <person name="Kaster A.-K."/>
            <person name="Ovreas L."/>
            <person name="Rohde M."/>
            <person name="Galperin M.Y."/>
            <person name="Jogler C."/>
        </authorList>
    </citation>
    <scope>NUCLEOTIDE SEQUENCE [LARGE SCALE GENOMIC DNA]</scope>
    <source>
        <strain evidence="1 2">ETA_A8</strain>
    </source>
</reference>
<dbReference type="AlphaFoldDB" id="A0A517YC03"/>
<dbReference type="EMBL" id="CP036274">
    <property type="protein sequence ID" value="QDU27777.1"/>
    <property type="molecule type" value="Genomic_DNA"/>
</dbReference>
<organism evidence="1 2">
    <name type="scientific">Anatilimnocola aggregata</name>
    <dbReference type="NCBI Taxonomy" id="2528021"/>
    <lineage>
        <taxon>Bacteria</taxon>
        <taxon>Pseudomonadati</taxon>
        <taxon>Planctomycetota</taxon>
        <taxon>Planctomycetia</taxon>
        <taxon>Pirellulales</taxon>
        <taxon>Pirellulaceae</taxon>
        <taxon>Anatilimnocola</taxon>
    </lineage>
</organism>
<gene>
    <name evidence="1" type="ORF">ETAA8_28680</name>
</gene>
<dbReference type="Proteomes" id="UP000315017">
    <property type="component" value="Chromosome"/>
</dbReference>
<proteinExistence type="predicted"/>
<dbReference type="KEGG" id="aagg:ETAA8_28680"/>
<sequence length="126" mass="14529">MDTFDVEFESGDVRAAIELPMEPYGTKLLYADDNSDESCIILQHFGAIWPQLWPEMRSRLEDLALNHLDLETPVDSETLVGLVTKTTRGKFMGDRADFYLSLDSDDHPDWDYFIRDGLIVHFQPVF</sequence>
<evidence type="ECO:0000313" key="1">
    <source>
        <dbReference type="EMBL" id="QDU27777.1"/>
    </source>
</evidence>